<keyword evidence="1" id="KW-0862">Zinc</keyword>
<dbReference type="RefSeq" id="WP_091034226.1">
    <property type="nucleotide sequence ID" value="NZ_FNAD01000006.1"/>
</dbReference>
<dbReference type="HAMAP" id="MF_01483">
    <property type="entry name" value="RbpA"/>
    <property type="match status" value="1"/>
</dbReference>
<dbReference type="STRING" id="58114.SAMN05216270_10667"/>
<name>A0A1G6WJ26_9ACTN</name>
<feature type="binding site" evidence="1">
    <location>
        <position position="39"/>
    </location>
    <ligand>
        <name>Zn(2+)</name>
        <dbReference type="ChEBI" id="CHEBI:29105"/>
    </ligand>
</feature>
<dbReference type="InterPro" id="IPR025182">
    <property type="entry name" value="RNApol-bd_RbpA"/>
</dbReference>
<keyword evidence="4" id="KW-1185">Reference proteome</keyword>
<evidence type="ECO:0000256" key="1">
    <source>
        <dbReference type="HAMAP-Rule" id="MF_01483"/>
    </source>
</evidence>
<dbReference type="InterPro" id="IPR038638">
    <property type="entry name" value="RbpA_sf"/>
</dbReference>
<feature type="region of interest" description="Disordered" evidence="2">
    <location>
        <begin position="1"/>
        <end position="26"/>
    </location>
</feature>
<organism evidence="3 4">
    <name type="scientific">Glycomyces harbinensis</name>
    <dbReference type="NCBI Taxonomy" id="58114"/>
    <lineage>
        <taxon>Bacteria</taxon>
        <taxon>Bacillati</taxon>
        <taxon>Actinomycetota</taxon>
        <taxon>Actinomycetes</taxon>
        <taxon>Glycomycetales</taxon>
        <taxon>Glycomycetaceae</taxon>
        <taxon>Glycomyces</taxon>
    </lineage>
</organism>
<feature type="binding site" evidence="1">
    <location>
        <position position="57"/>
    </location>
    <ligand>
        <name>Zn(2+)</name>
        <dbReference type="ChEBI" id="CHEBI:29105"/>
    </ligand>
</feature>
<accession>A0A1G6WJ26</accession>
<dbReference type="GO" id="GO:0008270">
    <property type="term" value="F:zinc ion binding"/>
    <property type="evidence" value="ECO:0007669"/>
    <property type="project" value="UniProtKB-UniRule"/>
</dbReference>
<dbReference type="EMBL" id="FNAD01000006">
    <property type="protein sequence ID" value="SDD65798.1"/>
    <property type="molecule type" value="Genomic_DNA"/>
</dbReference>
<evidence type="ECO:0000256" key="2">
    <source>
        <dbReference type="SAM" id="MobiDB-lite"/>
    </source>
</evidence>
<comment type="cofactor">
    <cofactor evidence="1">
        <name>Zn(2+)</name>
        <dbReference type="ChEBI" id="CHEBI:29105"/>
    </cofactor>
    <text evidence="1">Bind 1 Zn(2+) per subunit.</text>
</comment>
<protein>
    <recommendedName>
        <fullName evidence="1">RNA polymerase-binding protein RbpA</fullName>
    </recommendedName>
</protein>
<keyword evidence="1" id="KW-0479">Metal-binding</keyword>
<dbReference type="Pfam" id="PF13397">
    <property type="entry name" value="RbpA"/>
    <property type="match status" value="1"/>
</dbReference>
<evidence type="ECO:0000313" key="4">
    <source>
        <dbReference type="Proteomes" id="UP000198949"/>
    </source>
</evidence>
<comment type="subunit">
    <text evidence="1">Forms a complex with the RNAP catalytic core and with free principal sigma factors.</text>
</comment>
<dbReference type="Proteomes" id="UP000198949">
    <property type="component" value="Unassembled WGS sequence"/>
</dbReference>
<keyword evidence="1" id="KW-0805">Transcription regulation</keyword>
<sequence length="117" mass="13211">MSNGQAIRGTRIGAASGRHPERGEPVPRQHVKYWCANGHETVRSFALYVEVPQEWDCTCCGWPASPDQDNPPQRQSAKPYKTHLNYVRERRSEEEAEDLLAEALAARAAARGERSFF</sequence>
<gene>
    <name evidence="1" type="primary">rbpA</name>
    <name evidence="3" type="ORF">SAMN05216270_10667</name>
</gene>
<proteinExistence type="inferred from homology"/>
<dbReference type="Gene3D" id="2.20.28.270">
    <property type="entry name" value="RNA polymerase-binding protein A"/>
    <property type="match status" value="1"/>
</dbReference>
<feature type="binding site" evidence="1">
    <location>
        <position position="35"/>
    </location>
    <ligand>
        <name>Zn(2+)</name>
        <dbReference type="ChEBI" id="CHEBI:29105"/>
    </ligand>
</feature>
<feature type="binding site" evidence="1">
    <location>
        <position position="60"/>
    </location>
    <ligand>
        <name>Zn(2+)</name>
        <dbReference type="ChEBI" id="CHEBI:29105"/>
    </ligand>
</feature>
<comment type="similarity">
    <text evidence="1">Belongs to the RNA polymerase-binding protein RbpA family.</text>
</comment>
<dbReference type="AlphaFoldDB" id="A0A1G6WJ26"/>
<reference evidence="4" key="1">
    <citation type="submission" date="2016-10" db="EMBL/GenBank/DDBJ databases">
        <authorList>
            <person name="Varghese N."/>
            <person name="Submissions S."/>
        </authorList>
    </citation>
    <scope>NUCLEOTIDE SEQUENCE [LARGE SCALE GENOMIC DNA]</scope>
    <source>
        <strain evidence="4">CGMCC 4.3516</strain>
    </source>
</reference>
<evidence type="ECO:0000313" key="3">
    <source>
        <dbReference type="EMBL" id="SDD65798.1"/>
    </source>
</evidence>
<comment type="function">
    <text evidence="1">Binds to RNA polymerase (RNAP), stimulating transcription from principal, but not alternative sigma factor promoters.</text>
</comment>
<keyword evidence="1" id="KW-0804">Transcription</keyword>
<dbReference type="GO" id="GO:0001000">
    <property type="term" value="F:bacterial-type RNA polymerase core enzyme binding"/>
    <property type="evidence" value="ECO:0007669"/>
    <property type="project" value="UniProtKB-UniRule"/>
</dbReference>
<dbReference type="GO" id="GO:0045893">
    <property type="term" value="P:positive regulation of DNA-templated transcription"/>
    <property type="evidence" value="ECO:0007669"/>
    <property type="project" value="UniProtKB-UniRule"/>
</dbReference>
<dbReference type="OrthoDB" id="3254820at2"/>